<dbReference type="EMBL" id="JAUDZE010000005">
    <property type="protein sequence ID" value="MDN0014989.1"/>
    <property type="molecule type" value="Genomic_DNA"/>
</dbReference>
<dbReference type="Proteomes" id="UP001168524">
    <property type="component" value="Unassembled WGS sequence"/>
</dbReference>
<gene>
    <name evidence="1" type="ORF">QTA56_12215</name>
</gene>
<dbReference type="RefSeq" id="WP_267981216.1">
    <property type="nucleotide sequence ID" value="NZ_JAPQKF010000005.1"/>
</dbReference>
<accession>A0ABT7WR08</accession>
<proteinExistence type="predicted"/>
<evidence type="ECO:0000313" key="1">
    <source>
        <dbReference type="EMBL" id="MDN0014989.1"/>
    </source>
</evidence>
<organism evidence="1 2">
    <name type="scientific">Acinetobacter thutiue</name>
    <dbReference type="NCBI Taxonomy" id="2998078"/>
    <lineage>
        <taxon>Bacteria</taxon>
        <taxon>Pseudomonadati</taxon>
        <taxon>Pseudomonadota</taxon>
        <taxon>Gammaproteobacteria</taxon>
        <taxon>Moraxellales</taxon>
        <taxon>Moraxellaceae</taxon>
        <taxon>Acinetobacter</taxon>
    </lineage>
</organism>
<evidence type="ECO:0000313" key="2">
    <source>
        <dbReference type="Proteomes" id="UP001168524"/>
    </source>
</evidence>
<protein>
    <submittedName>
        <fullName evidence="1">Uncharacterized protein</fullName>
    </submittedName>
</protein>
<sequence>MIFPKDSLYQLDDFHHTEEKADMHQEYYVKNVQFFKKLLVISMGLLCAKM</sequence>
<reference evidence="1" key="1">
    <citation type="submission" date="2023-06" db="EMBL/GenBank/DDBJ databases">
        <title>Two novel species of Acinetobacter isolated from motorbike repairing workshop in Vietnam.</title>
        <authorList>
            <person name="Le N.T.T."/>
        </authorList>
    </citation>
    <scope>NUCLEOTIDE SEQUENCE</scope>
    <source>
        <strain evidence="1">VNH17</strain>
    </source>
</reference>
<name>A0ABT7WR08_9GAMM</name>
<comment type="caution">
    <text evidence="1">The sequence shown here is derived from an EMBL/GenBank/DDBJ whole genome shotgun (WGS) entry which is preliminary data.</text>
</comment>
<keyword evidence="2" id="KW-1185">Reference proteome</keyword>